<sequence>MLDAGCWMLDAGCWMLDAGCWMLDAGCRLPVAGKCRPLNSEGDSRGGRAPASCARPVACDPWRAVRLGPTAACALVPRIERS</sequence>
<dbReference type="EMBL" id="CP000573">
    <property type="protein sequence ID" value="ABN94134.1"/>
    <property type="molecule type" value="Genomic_DNA"/>
</dbReference>
<gene>
    <name evidence="1" type="ordered locus">BURPS1106A_A1648</name>
</gene>
<dbReference type="KEGG" id="bpl:BURPS1106A_A1648"/>
<organism evidence="1 2">
    <name type="scientific">Burkholderia pseudomallei (strain 1106a)</name>
    <dbReference type="NCBI Taxonomy" id="357348"/>
    <lineage>
        <taxon>Bacteria</taxon>
        <taxon>Pseudomonadati</taxon>
        <taxon>Pseudomonadota</taxon>
        <taxon>Betaproteobacteria</taxon>
        <taxon>Burkholderiales</taxon>
        <taxon>Burkholderiaceae</taxon>
        <taxon>Burkholderia</taxon>
        <taxon>pseudomallei group</taxon>
    </lineage>
</organism>
<dbReference type="AlphaFoldDB" id="A3P5S2"/>
<dbReference type="Proteomes" id="UP000006738">
    <property type="component" value="Chromosome II"/>
</dbReference>
<reference evidence="2" key="1">
    <citation type="submission" date="2007-02" db="EMBL/GenBank/DDBJ databases">
        <authorList>
            <person name="DeShazer D."/>
            <person name="Woods D.E."/>
            <person name="Nierman W.C."/>
        </authorList>
    </citation>
    <scope>NUCLEOTIDE SEQUENCE [LARGE SCALE GENOMIC DNA]</scope>
    <source>
        <strain evidence="2">1106a</strain>
    </source>
</reference>
<proteinExistence type="predicted"/>
<evidence type="ECO:0008006" key="3">
    <source>
        <dbReference type="Google" id="ProtNLM"/>
    </source>
</evidence>
<evidence type="ECO:0000313" key="1">
    <source>
        <dbReference type="EMBL" id="ABN94134.1"/>
    </source>
</evidence>
<dbReference type="HOGENOM" id="CLU_2664030_0_0_4"/>
<accession>A3P5S2</accession>
<evidence type="ECO:0000313" key="2">
    <source>
        <dbReference type="Proteomes" id="UP000006738"/>
    </source>
</evidence>
<name>A3P5S2_BURP0</name>
<protein>
    <recommendedName>
        <fullName evidence="3">Phosphotransferase</fullName>
    </recommendedName>
</protein>